<dbReference type="Proteomes" id="UP000828390">
    <property type="component" value="Unassembled WGS sequence"/>
</dbReference>
<gene>
    <name evidence="1" type="ORF">DPMN_133463</name>
</gene>
<protein>
    <submittedName>
        <fullName evidence="1">Uncharacterized protein</fullName>
    </submittedName>
</protein>
<keyword evidence="2" id="KW-1185">Reference proteome</keyword>
<accession>A0A9D4FV92</accession>
<organism evidence="1 2">
    <name type="scientific">Dreissena polymorpha</name>
    <name type="common">Zebra mussel</name>
    <name type="synonym">Mytilus polymorpha</name>
    <dbReference type="NCBI Taxonomy" id="45954"/>
    <lineage>
        <taxon>Eukaryota</taxon>
        <taxon>Metazoa</taxon>
        <taxon>Spiralia</taxon>
        <taxon>Lophotrochozoa</taxon>
        <taxon>Mollusca</taxon>
        <taxon>Bivalvia</taxon>
        <taxon>Autobranchia</taxon>
        <taxon>Heteroconchia</taxon>
        <taxon>Euheterodonta</taxon>
        <taxon>Imparidentia</taxon>
        <taxon>Neoheterodontei</taxon>
        <taxon>Myida</taxon>
        <taxon>Dreissenoidea</taxon>
        <taxon>Dreissenidae</taxon>
        <taxon>Dreissena</taxon>
    </lineage>
</organism>
<comment type="caution">
    <text evidence="1">The sequence shown here is derived from an EMBL/GenBank/DDBJ whole genome shotgun (WGS) entry which is preliminary data.</text>
</comment>
<reference evidence="1" key="1">
    <citation type="journal article" date="2019" name="bioRxiv">
        <title>The Genome of the Zebra Mussel, Dreissena polymorpha: A Resource for Invasive Species Research.</title>
        <authorList>
            <person name="McCartney M.A."/>
            <person name="Auch B."/>
            <person name="Kono T."/>
            <person name="Mallez S."/>
            <person name="Zhang Y."/>
            <person name="Obille A."/>
            <person name="Becker A."/>
            <person name="Abrahante J.E."/>
            <person name="Garbe J."/>
            <person name="Badalamenti J.P."/>
            <person name="Herman A."/>
            <person name="Mangelson H."/>
            <person name="Liachko I."/>
            <person name="Sullivan S."/>
            <person name="Sone E.D."/>
            <person name="Koren S."/>
            <person name="Silverstein K.A.T."/>
            <person name="Beckman K.B."/>
            <person name="Gohl D.M."/>
        </authorList>
    </citation>
    <scope>NUCLEOTIDE SEQUENCE</scope>
    <source>
        <strain evidence="1">Duluth1</strain>
        <tissue evidence="1">Whole animal</tissue>
    </source>
</reference>
<dbReference type="EMBL" id="JAIWYP010000006">
    <property type="protein sequence ID" value="KAH3805167.1"/>
    <property type="molecule type" value="Genomic_DNA"/>
</dbReference>
<evidence type="ECO:0000313" key="2">
    <source>
        <dbReference type="Proteomes" id="UP000828390"/>
    </source>
</evidence>
<dbReference type="AlphaFoldDB" id="A0A9D4FV92"/>
<sequence>MVKTAFATSIKPEQPCWNQILKVFANTLDPDETPQIVASHQDPNSHLADHNLDGLQQFVATFVRVKTSTSGTPHRTVLSTLSQGNNSAFGF</sequence>
<proteinExistence type="predicted"/>
<name>A0A9D4FV92_DREPO</name>
<reference evidence="1" key="2">
    <citation type="submission" date="2020-11" db="EMBL/GenBank/DDBJ databases">
        <authorList>
            <person name="McCartney M.A."/>
            <person name="Auch B."/>
            <person name="Kono T."/>
            <person name="Mallez S."/>
            <person name="Becker A."/>
            <person name="Gohl D.M."/>
            <person name="Silverstein K.A.T."/>
            <person name="Koren S."/>
            <person name="Bechman K.B."/>
            <person name="Herman A."/>
            <person name="Abrahante J.E."/>
            <person name="Garbe J."/>
        </authorList>
    </citation>
    <scope>NUCLEOTIDE SEQUENCE</scope>
    <source>
        <strain evidence="1">Duluth1</strain>
        <tissue evidence="1">Whole animal</tissue>
    </source>
</reference>
<evidence type="ECO:0000313" key="1">
    <source>
        <dbReference type="EMBL" id="KAH3805167.1"/>
    </source>
</evidence>